<dbReference type="InterPro" id="IPR002781">
    <property type="entry name" value="TM_pro_TauE-like"/>
</dbReference>
<organism evidence="9 10">
    <name type="scientific">Kaistia dalseonensis</name>
    <dbReference type="NCBI Taxonomy" id="410840"/>
    <lineage>
        <taxon>Bacteria</taxon>
        <taxon>Pseudomonadati</taxon>
        <taxon>Pseudomonadota</taxon>
        <taxon>Alphaproteobacteria</taxon>
        <taxon>Hyphomicrobiales</taxon>
        <taxon>Kaistiaceae</taxon>
        <taxon>Kaistia</taxon>
    </lineage>
</organism>
<evidence type="ECO:0000256" key="3">
    <source>
        <dbReference type="ARBA" id="ARBA00022448"/>
    </source>
</evidence>
<feature type="transmembrane region" description="Helical" evidence="8">
    <location>
        <begin position="53"/>
        <end position="71"/>
    </location>
</feature>
<evidence type="ECO:0000256" key="8">
    <source>
        <dbReference type="RuleBase" id="RU363041"/>
    </source>
</evidence>
<dbReference type="PANTHER" id="PTHR30269:SF37">
    <property type="entry name" value="MEMBRANE TRANSPORTER PROTEIN"/>
    <property type="match status" value="1"/>
</dbReference>
<protein>
    <recommendedName>
        <fullName evidence="8">Probable membrane transporter protein</fullName>
    </recommendedName>
</protein>
<feature type="transmembrane region" description="Helical" evidence="8">
    <location>
        <begin position="171"/>
        <end position="191"/>
    </location>
</feature>
<dbReference type="InterPro" id="IPR052017">
    <property type="entry name" value="TSUP"/>
</dbReference>
<comment type="subcellular location">
    <subcellularLocation>
        <location evidence="1 8">Cell membrane</location>
        <topology evidence="1 8">Multi-pass membrane protein</topology>
    </subcellularLocation>
</comment>
<keyword evidence="5 8" id="KW-0812">Transmembrane</keyword>
<dbReference type="EMBL" id="JAUSVO010000005">
    <property type="protein sequence ID" value="MDQ0439262.1"/>
    <property type="molecule type" value="Genomic_DNA"/>
</dbReference>
<feature type="transmembrane region" description="Helical" evidence="8">
    <location>
        <begin position="227"/>
        <end position="249"/>
    </location>
</feature>
<keyword evidence="3" id="KW-0813">Transport</keyword>
<evidence type="ECO:0000256" key="1">
    <source>
        <dbReference type="ARBA" id="ARBA00004651"/>
    </source>
</evidence>
<proteinExistence type="inferred from homology"/>
<dbReference type="Pfam" id="PF01925">
    <property type="entry name" value="TauE"/>
    <property type="match status" value="1"/>
</dbReference>
<evidence type="ECO:0000256" key="4">
    <source>
        <dbReference type="ARBA" id="ARBA00022475"/>
    </source>
</evidence>
<dbReference type="Proteomes" id="UP001241603">
    <property type="component" value="Unassembled WGS sequence"/>
</dbReference>
<keyword evidence="4 8" id="KW-1003">Cell membrane</keyword>
<accession>A0ABU0HAC9</accession>
<evidence type="ECO:0000256" key="2">
    <source>
        <dbReference type="ARBA" id="ARBA00009142"/>
    </source>
</evidence>
<keyword evidence="10" id="KW-1185">Reference proteome</keyword>
<dbReference type="PANTHER" id="PTHR30269">
    <property type="entry name" value="TRANSMEMBRANE PROTEIN YFCA"/>
    <property type="match status" value="1"/>
</dbReference>
<keyword evidence="7 8" id="KW-0472">Membrane</keyword>
<comment type="caution">
    <text evidence="9">The sequence shown here is derived from an EMBL/GenBank/DDBJ whole genome shotgun (WGS) entry which is preliminary data.</text>
</comment>
<name>A0ABU0HAC9_9HYPH</name>
<evidence type="ECO:0000313" key="10">
    <source>
        <dbReference type="Proteomes" id="UP001241603"/>
    </source>
</evidence>
<dbReference type="RefSeq" id="WP_266350154.1">
    <property type="nucleotide sequence ID" value="NZ_JAPKNG010000005.1"/>
</dbReference>
<feature type="transmembrane region" description="Helical" evidence="8">
    <location>
        <begin position="197"/>
        <end position="215"/>
    </location>
</feature>
<keyword evidence="6 8" id="KW-1133">Transmembrane helix</keyword>
<sequence length="252" mass="26474">MQSLPFLLPEGFAWGHFAGSAAMVFVAALLQGIGGLGFAMVSAPLAVLFFPELAPGPLLVLGAGLALLGLLRERSEIDWPAAGTLMAGRIGGTLVAGATLTILPTTLFSIVFALLILTGVTFSLSGWRVEATRPNMMLAGLASGLMGTITSSGAPPFAIVMQHVAPARLRATLSCVFFFGAILSLLMLAIVGRFSTAQLWLGLMLFPLMILGFIASNPLTRLFSREAVRMMLLTLSALGAIGILVRSWVLWS</sequence>
<comment type="similarity">
    <text evidence="2 8">Belongs to the 4-toluene sulfonate uptake permease (TSUP) (TC 2.A.102) family.</text>
</comment>
<evidence type="ECO:0000256" key="5">
    <source>
        <dbReference type="ARBA" id="ARBA00022692"/>
    </source>
</evidence>
<evidence type="ECO:0000256" key="7">
    <source>
        <dbReference type="ARBA" id="ARBA00023136"/>
    </source>
</evidence>
<reference evidence="9 10" key="1">
    <citation type="submission" date="2023-07" db="EMBL/GenBank/DDBJ databases">
        <title>Genomic Encyclopedia of Type Strains, Phase IV (KMG-IV): sequencing the most valuable type-strain genomes for metagenomic binning, comparative biology and taxonomic classification.</title>
        <authorList>
            <person name="Goeker M."/>
        </authorList>
    </citation>
    <scope>NUCLEOTIDE SEQUENCE [LARGE SCALE GENOMIC DNA]</scope>
    <source>
        <strain evidence="9 10">B6-8</strain>
    </source>
</reference>
<feature type="transmembrane region" description="Helical" evidence="8">
    <location>
        <begin position="12"/>
        <end position="33"/>
    </location>
</feature>
<feature type="transmembrane region" description="Helical" evidence="8">
    <location>
        <begin position="92"/>
        <end position="117"/>
    </location>
</feature>
<evidence type="ECO:0000313" key="9">
    <source>
        <dbReference type="EMBL" id="MDQ0439262.1"/>
    </source>
</evidence>
<evidence type="ECO:0000256" key="6">
    <source>
        <dbReference type="ARBA" id="ARBA00022989"/>
    </source>
</evidence>
<feature type="transmembrane region" description="Helical" evidence="8">
    <location>
        <begin position="137"/>
        <end position="159"/>
    </location>
</feature>
<gene>
    <name evidence="9" type="ORF">QO014_003663</name>
</gene>